<keyword evidence="2" id="KW-0223">Dioxygenase</keyword>
<evidence type="ECO:0000313" key="2">
    <source>
        <dbReference type="EMBL" id="PTQ83127.1"/>
    </source>
</evidence>
<sequence>MNRRKLLGLLGITGISMLGRNSSINAGSEEVARKMISCVITPQQTEGPYFVDERLHRSDVRSDPSDGSVKDGLPLALEMRVFTVGNEGTDRCLPLANAIVDIWHCDAQGIYSDVEDRNFNTVGKKFLRGYQVTDRNGSVRFITIYPGWYPGRTVHIHFKIRTKPGYTHGSEFTSQLYFDDAITDKVHAQSPYAGYARKGSYQQRTRNEDDSIYLKGGTQLMLKLTEAEGGYATTFDVGLKTEKRDKR</sequence>
<gene>
    <name evidence="2" type="ORF">C8R21_102130</name>
</gene>
<dbReference type="InterPro" id="IPR000627">
    <property type="entry name" value="Intradiol_dOase_C"/>
</dbReference>
<dbReference type="GO" id="GO:0016702">
    <property type="term" value="F:oxidoreductase activity, acting on single donors with incorporation of molecular oxygen, incorporation of two atoms of oxygen"/>
    <property type="evidence" value="ECO:0007669"/>
    <property type="project" value="InterPro"/>
</dbReference>
<dbReference type="InterPro" id="IPR015889">
    <property type="entry name" value="Intradiol_dOase_core"/>
</dbReference>
<keyword evidence="2" id="KW-0560">Oxidoreductase</keyword>
<name>A0A2T5IH13_9PROT</name>
<dbReference type="EMBL" id="QAOK01000002">
    <property type="protein sequence ID" value="PTQ83127.1"/>
    <property type="molecule type" value="Genomic_DNA"/>
</dbReference>
<dbReference type="GO" id="GO:0008199">
    <property type="term" value="F:ferric iron binding"/>
    <property type="evidence" value="ECO:0007669"/>
    <property type="project" value="InterPro"/>
</dbReference>
<reference evidence="2 3" key="1">
    <citation type="submission" date="2018-04" db="EMBL/GenBank/DDBJ databases">
        <title>Active sludge and wastewater microbial communities from Klosterneuburg, Austria.</title>
        <authorList>
            <person name="Wagner M."/>
        </authorList>
    </citation>
    <scope>NUCLEOTIDE SEQUENCE [LARGE SCALE GENOMIC DNA]</scope>
    <source>
        <strain evidence="2 3">Nl12</strain>
    </source>
</reference>
<proteinExistence type="predicted"/>
<dbReference type="PANTHER" id="PTHR34315:SF1">
    <property type="entry name" value="INTRADIOL RING-CLEAVAGE DIOXYGENASES DOMAIN-CONTAINING PROTEIN-RELATED"/>
    <property type="match status" value="1"/>
</dbReference>
<dbReference type="Proteomes" id="UP000244152">
    <property type="component" value="Unassembled WGS sequence"/>
</dbReference>
<dbReference type="SUPFAM" id="SSF49482">
    <property type="entry name" value="Aromatic compound dioxygenase"/>
    <property type="match status" value="1"/>
</dbReference>
<dbReference type="AlphaFoldDB" id="A0A2T5IH13"/>
<evidence type="ECO:0000313" key="3">
    <source>
        <dbReference type="Proteomes" id="UP000244152"/>
    </source>
</evidence>
<evidence type="ECO:0000259" key="1">
    <source>
        <dbReference type="Pfam" id="PF00775"/>
    </source>
</evidence>
<protein>
    <submittedName>
        <fullName evidence="2">Dioxygenase-like protein</fullName>
    </submittedName>
</protein>
<dbReference type="CDD" id="cd03457">
    <property type="entry name" value="intradiol_dioxygenase_like"/>
    <property type="match status" value="1"/>
</dbReference>
<dbReference type="PANTHER" id="PTHR34315">
    <property type="match status" value="1"/>
</dbReference>
<comment type="caution">
    <text evidence="2">The sequence shown here is derived from an EMBL/GenBank/DDBJ whole genome shotgun (WGS) entry which is preliminary data.</text>
</comment>
<dbReference type="Pfam" id="PF00775">
    <property type="entry name" value="Dioxygenase_C"/>
    <property type="match status" value="1"/>
</dbReference>
<accession>A0A2T5IH13</accession>
<organism evidence="2 3">
    <name type="scientific">Nitrosospira multiformis</name>
    <dbReference type="NCBI Taxonomy" id="1231"/>
    <lineage>
        <taxon>Bacteria</taxon>
        <taxon>Pseudomonadati</taxon>
        <taxon>Pseudomonadota</taxon>
        <taxon>Betaproteobacteria</taxon>
        <taxon>Nitrosomonadales</taxon>
        <taxon>Nitrosomonadaceae</taxon>
        <taxon>Nitrosospira</taxon>
    </lineage>
</organism>
<feature type="domain" description="Intradiol ring-cleavage dioxygenases" evidence="1">
    <location>
        <begin position="46"/>
        <end position="180"/>
    </location>
</feature>
<dbReference type="RefSeq" id="WP_107761183.1">
    <property type="nucleotide sequence ID" value="NZ_QAOK01000002.1"/>
</dbReference>
<dbReference type="Gene3D" id="2.60.130.10">
    <property type="entry name" value="Aromatic compound dioxygenase"/>
    <property type="match status" value="1"/>
</dbReference>